<dbReference type="EMBL" id="CP018025">
    <property type="protein sequence ID" value="APD92145.1"/>
    <property type="molecule type" value="Genomic_DNA"/>
</dbReference>
<accession>A0AAC9NSV7</accession>
<dbReference type="RefSeq" id="WP_071960756.1">
    <property type="nucleotide sequence ID" value="NZ_CP018025.1"/>
</dbReference>
<name>A0AAC9NSV7_9ALTE</name>
<proteinExistence type="predicted"/>
<reference evidence="1 2" key="1">
    <citation type="submission" date="2016-11" db="EMBL/GenBank/DDBJ databases">
        <title>Networking in microbes: conjugative elements and plasmids in the genus Alteromonas.</title>
        <authorList>
            <person name="Lopez-Perez M."/>
            <person name="Ramon-Marco N."/>
            <person name="Rodriguez-Valera F."/>
        </authorList>
    </citation>
    <scope>NUCLEOTIDE SEQUENCE [LARGE SCALE GENOMIC DNA]</scope>
    <source>
        <strain evidence="1 2">CP48</strain>
        <plasmid evidence="2">pamcp48-600</plasmid>
    </source>
</reference>
<dbReference type="Proteomes" id="UP000182101">
    <property type="component" value="Plasmid pAMCP48-600"/>
</dbReference>
<geneLocation type="plasmid" evidence="2">
    <name>pamcp48-600</name>
</geneLocation>
<organism evidence="1 2">
    <name type="scientific">Alteromonas mediterranea</name>
    <dbReference type="NCBI Taxonomy" id="314275"/>
    <lineage>
        <taxon>Bacteria</taxon>
        <taxon>Pseudomonadati</taxon>
        <taxon>Pseudomonadota</taxon>
        <taxon>Gammaproteobacteria</taxon>
        <taxon>Alteromonadales</taxon>
        <taxon>Alteromonadaceae</taxon>
        <taxon>Alteromonas/Salinimonas group</taxon>
        <taxon>Alteromonas</taxon>
    </lineage>
</organism>
<protein>
    <submittedName>
        <fullName evidence="1">Uncharacterized protein</fullName>
    </submittedName>
</protein>
<evidence type="ECO:0000313" key="1">
    <source>
        <dbReference type="EMBL" id="APD92145.1"/>
    </source>
</evidence>
<gene>
    <name evidence="1" type="ORF">BM524_19690</name>
</gene>
<keyword evidence="1" id="KW-0614">Plasmid</keyword>
<dbReference type="AlphaFoldDB" id="A0AAC9NSV7"/>
<evidence type="ECO:0000313" key="2">
    <source>
        <dbReference type="Proteomes" id="UP000182101"/>
    </source>
</evidence>
<sequence>MLQPKKESAVPSDVVETVKVLWNTLQKGERARFQKAYEALASLESEISKNSDVIILDVDLPSHDGEKHAGNHVWITRGKVTGNLKEERVTISKDVEDTVFTSILYVFLKEILHCDSEKHPHRLSSYLSYASSMITLKEGDDSSFDKQKH</sequence>